<comment type="caution">
    <text evidence="1">The sequence shown here is derived from an EMBL/GenBank/DDBJ whole genome shotgun (WGS) entry which is preliminary data.</text>
</comment>
<name>A0AA88PMS4_9TELE</name>
<dbReference type="EMBL" id="JAUYZG010000015">
    <property type="protein sequence ID" value="KAK2887429.1"/>
    <property type="molecule type" value="Genomic_DNA"/>
</dbReference>
<sequence length="212" mass="22896">MDAVFLISVKAQLGDGLGCQAYRCAVTACLFYCSSLTPSRDDQLHFSPIHSVAVLDSIAKRRGVAPKPGLKSAHNASGIQLSFLSEAFDWLNAFVYVRAIQKDSGLSGVASLAQRRRGGPDTCRAACSQPTDEHESLLHNLKSHPCVSALRIPPGVPHDLNGASLSAVMALFTLRWKGRGDAAPARSVQPLLHTLEKSLEKLESRRDVGRRL</sequence>
<accession>A0AA88PMS4</accession>
<dbReference type="Proteomes" id="UP001187343">
    <property type="component" value="Unassembled WGS sequence"/>
</dbReference>
<keyword evidence="2" id="KW-1185">Reference proteome</keyword>
<protein>
    <submittedName>
        <fullName evidence="1">Uncharacterized protein</fullName>
    </submittedName>
</protein>
<evidence type="ECO:0000313" key="1">
    <source>
        <dbReference type="EMBL" id="KAK2887429.1"/>
    </source>
</evidence>
<organism evidence="1 2">
    <name type="scientific">Cirrhinus molitorella</name>
    <name type="common">mud carp</name>
    <dbReference type="NCBI Taxonomy" id="172907"/>
    <lineage>
        <taxon>Eukaryota</taxon>
        <taxon>Metazoa</taxon>
        <taxon>Chordata</taxon>
        <taxon>Craniata</taxon>
        <taxon>Vertebrata</taxon>
        <taxon>Euteleostomi</taxon>
        <taxon>Actinopterygii</taxon>
        <taxon>Neopterygii</taxon>
        <taxon>Teleostei</taxon>
        <taxon>Ostariophysi</taxon>
        <taxon>Cypriniformes</taxon>
        <taxon>Cyprinidae</taxon>
        <taxon>Labeoninae</taxon>
        <taxon>Labeonini</taxon>
        <taxon>Cirrhinus</taxon>
    </lineage>
</organism>
<evidence type="ECO:0000313" key="2">
    <source>
        <dbReference type="Proteomes" id="UP001187343"/>
    </source>
</evidence>
<reference evidence="1" key="1">
    <citation type="submission" date="2023-08" db="EMBL/GenBank/DDBJ databases">
        <title>Chromosome-level Genome Assembly of mud carp (Cirrhinus molitorella).</title>
        <authorList>
            <person name="Liu H."/>
        </authorList>
    </citation>
    <scope>NUCLEOTIDE SEQUENCE</scope>
    <source>
        <strain evidence="1">Prfri</strain>
        <tissue evidence="1">Muscle</tissue>
    </source>
</reference>
<proteinExistence type="predicted"/>
<gene>
    <name evidence="1" type="ORF">Q8A67_015657</name>
</gene>
<dbReference type="AlphaFoldDB" id="A0AA88PMS4"/>